<dbReference type="PROSITE" id="PS51078">
    <property type="entry name" value="ICLR_ED"/>
    <property type="match status" value="1"/>
</dbReference>
<dbReference type="PANTHER" id="PTHR30136">
    <property type="entry name" value="HELIX-TURN-HELIX TRANSCRIPTIONAL REGULATOR, ICLR FAMILY"/>
    <property type="match status" value="1"/>
</dbReference>
<keyword evidence="7" id="KW-1185">Reference proteome</keyword>
<evidence type="ECO:0000259" key="4">
    <source>
        <dbReference type="PROSITE" id="PS51077"/>
    </source>
</evidence>
<dbReference type="InterPro" id="IPR029016">
    <property type="entry name" value="GAF-like_dom_sf"/>
</dbReference>
<evidence type="ECO:0000259" key="5">
    <source>
        <dbReference type="PROSITE" id="PS51078"/>
    </source>
</evidence>
<evidence type="ECO:0000313" key="6">
    <source>
        <dbReference type="EMBL" id="PWI27916.1"/>
    </source>
</evidence>
<sequence>MLVAQESDQHVQSFSRGLKVIKAFTGSPLTLSEVAARAELSPAATRRYLATLVELGYLAQEGSVFRVRSKLLELSKPYLEASDPVRKAAPILRRLSAEVRETTTLTQYSHGRVINLHACHADQELSIRVNVGSYLPVYCTAMGRAMLGMLDDAEVESVLESIDRPKLTPHTKTEVSSIMEEVRKARAQGYCLAEEEHTLGIRTLSVPVDLLQGSLVALSVPTPTARESRTDYVDRVLPQLLKAAEKMADKD</sequence>
<evidence type="ECO:0000256" key="1">
    <source>
        <dbReference type="ARBA" id="ARBA00023015"/>
    </source>
</evidence>
<dbReference type="Gene3D" id="3.30.450.40">
    <property type="match status" value="1"/>
</dbReference>
<gene>
    <name evidence="6" type="ORF">CAY35_04090</name>
</gene>
<dbReference type="PROSITE" id="PS51077">
    <property type="entry name" value="HTH_ICLR"/>
    <property type="match status" value="1"/>
</dbReference>
<dbReference type="PANTHER" id="PTHR30136:SF34">
    <property type="entry name" value="TRANSCRIPTIONAL REGULATOR"/>
    <property type="match status" value="1"/>
</dbReference>
<organism evidence="6 7">
    <name type="scientific">Pseudoglutamicibacter cumminsii</name>
    <dbReference type="NCBI Taxonomy" id="156979"/>
    <lineage>
        <taxon>Bacteria</taxon>
        <taxon>Bacillati</taxon>
        <taxon>Actinomycetota</taxon>
        <taxon>Actinomycetes</taxon>
        <taxon>Micrococcales</taxon>
        <taxon>Micrococcaceae</taxon>
        <taxon>Pseudoglutamicibacter</taxon>
    </lineage>
</organism>
<feature type="domain" description="IclR-ED" evidence="5">
    <location>
        <begin position="70"/>
        <end position="251"/>
    </location>
</feature>
<dbReference type="SUPFAM" id="SSF46785">
    <property type="entry name" value="Winged helix' DNA-binding domain"/>
    <property type="match status" value="1"/>
</dbReference>
<dbReference type="SUPFAM" id="SSF55781">
    <property type="entry name" value="GAF domain-like"/>
    <property type="match status" value="1"/>
</dbReference>
<keyword evidence="2" id="KW-0238">DNA-binding</keyword>
<dbReference type="InterPro" id="IPR050707">
    <property type="entry name" value="HTH_MetabolicPath_Reg"/>
</dbReference>
<dbReference type="SMART" id="SM00346">
    <property type="entry name" value="HTH_ICLR"/>
    <property type="match status" value="1"/>
</dbReference>
<proteinExistence type="predicted"/>
<dbReference type="Pfam" id="PF09339">
    <property type="entry name" value="HTH_IclR"/>
    <property type="match status" value="1"/>
</dbReference>
<dbReference type="InterPro" id="IPR036390">
    <property type="entry name" value="WH_DNA-bd_sf"/>
</dbReference>
<keyword evidence="1" id="KW-0805">Transcription regulation</keyword>
<evidence type="ECO:0000256" key="3">
    <source>
        <dbReference type="ARBA" id="ARBA00023163"/>
    </source>
</evidence>
<dbReference type="Gene3D" id="1.10.10.10">
    <property type="entry name" value="Winged helix-like DNA-binding domain superfamily/Winged helix DNA-binding domain"/>
    <property type="match status" value="1"/>
</dbReference>
<dbReference type="InterPro" id="IPR005471">
    <property type="entry name" value="Tscrpt_reg_IclR_N"/>
</dbReference>
<dbReference type="Pfam" id="PF01614">
    <property type="entry name" value="IclR_C"/>
    <property type="match status" value="1"/>
</dbReference>
<feature type="domain" description="HTH iclR-type" evidence="4">
    <location>
        <begin position="11"/>
        <end position="69"/>
    </location>
</feature>
<dbReference type="Proteomes" id="UP000245514">
    <property type="component" value="Unassembled WGS sequence"/>
</dbReference>
<evidence type="ECO:0008006" key="8">
    <source>
        <dbReference type="Google" id="ProtNLM"/>
    </source>
</evidence>
<accession>A0ABX5L5A0</accession>
<protein>
    <recommendedName>
        <fullName evidence="8">IclR family transcriptional regulator</fullName>
    </recommendedName>
</protein>
<evidence type="ECO:0000256" key="2">
    <source>
        <dbReference type="ARBA" id="ARBA00023125"/>
    </source>
</evidence>
<reference evidence="6 7" key="1">
    <citation type="submission" date="2018-05" db="EMBL/GenBank/DDBJ databases">
        <title>Draft Genome Sequence of Arthrobacter cumminsii IME1328, Isolated from a Patient Who Suffered from Foot Ulcers in China.</title>
        <authorList>
            <person name="Li M."/>
            <person name="Jiang Z."/>
            <person name="Sun Q."/>
            <person name="Tong Y."/>
        </authorList>
    </citation>
    <scope>NUCLEOTIDE SEQUENCE [LARGE SCALE GENOMIC DNA]</scope>
    <source>
        <strain evidence="6 7">IME1328</strain>
    </source>
</reference>
<dbReference type="InterPro" id="IPR036388">
    <property type="entry name" value="WH-like_DNA-bd_sf"/>
</dbReference>
<evidence type="ECO:0000313" key="7">
    <source>
        <dbReference type="Proteomes" id="UP000245514"/>
    </source>
</evidence>
<dbReference type="InterPro" id="IPR014757">
    <property type="entry name" value="Tscrpt_reg_IclR_C"/>
</dbReference>
<dbReference type="EMBL" id="QFWG01000004">
    <property type="protein sequence ID" value="PWI27916.1"/>
    <property type="molecule type" value="Genomic_DNA"/>
</dbReference>
<name>A0ABX5L5A0_9MICC</name>
<keyword evidence="3" id="KW-0804">Transcription</keyword>
<comment type="caution">
    <text evidence="6">The sequence shown here is derived from an EMBL/GenBank/DDBJ whole genome shotgun (WGS) entry which is preliminary data.</text>
</comment>